<accession>A0A2W5A257</accession>
<organism evidence="7 8">
    <name type="scientific">Micavibrio aeruginosavorus</name>
    <dbReference type="NCBI Taxonomy" id="349221"/>
    <lineage>
        <taxon>Bacteria</taxon>
        <taxon>Pseudomonadati</taxon>
        <taxon>Bdellovibrionota</taxon>
        <taxon>Bdellovibrionia</taxon>
        <taxon>Bdellovibrionales</taxon>
        <taxon>Pseudobdellovibrionaceae</taxon>
        <taxon>Micavibrio</taxon>
    </lineage>
</organism>
<keyword evidence="5 6" id="KW-0949">S-adenosyl-L-methionine</keyword>
<feature type="binding site" evidence="6">
    <location>
        <begin position="123"/>
        <end position="124"/>
    </location>
    <ligand>
        <name>S-adenosyl-L-methionine</name>
        <dbReference type="ChEBI" id="CHEBI:59789"/>
    </ligand>
</feature>
<dbReference type="InterPro" id="IPR029063">
    <property type="entry name" value="SAM-dependent_MTases_sf"/>
</dbReference>
<dbReference type="PROSITE" id="PS01183">
    <property type="entry name" value="UBIE_1"/>
    <property type="match status" value="1"/>
</dbReference>
<keyword evidence="1 6" id="KW-0474">Menaquinone biosynthesis</keyword>
<dbReference type="PANTHER" id="PTHR43591">
    <property type="entry name" value="METHYLTRANSFERASE"/>
    <property type="match status" value="1"/>
</dbReference>
<evidence type="ECO:0000256" key="5">
    <source>
        <dbReference type="ARBA" id="ARBA00022691"/>
    </source>
</evidence>
<dbReference type="AlphaFoldDB" id="A0A2W5A257"/>
<dbReference type="GO" id="GO:0009234">
    <property type="term" value="P:menaquinone biosynthetic process"/>
    <property type="evidence" value="ECO:0007669"/>
    <property type="project" value="UniProtKB-UniRule"/>
</dbReference>
<dbReference type="PROSITE" id="PS51608">
    <property type="entry name" value="SAM_MT_UBIE"/>
    <property type="match status" value="1"/>
</dbReference>
<sequence>MTQQNPESRWFGTEQVTPEQKTRKVIGVFDSVASKYDVMNDFMSGGLHRLWKDHLIRKIRPRAGLNYLDVAGGTGDIAFRIRKKAGPDCRITLCDLNTEMLAVGRDRAIDKGYANDFEWVTGNAEALPIPSESVDVYTIAFGMRNVTHIDNALSEALRVLKPGGRFYCLEFSRVNDPILSKIYDEYSFRVIPKIGEIVAKDRDSYQYLVESIRKFPAQKEFVKRLETAGFSRCRVESLTFGVVAIHEAVKI</sequence>
<reference evidence="7 8" key="1">
    <citation type="submission" date="2017-08" db="EMBL/GenBank/DDBJ databases">
        <title>Infants hospitalized years apart are colonized by the same room-sourced microbial strains.</title>
        <authorList>
            <person name="Brooks B."/>
            <person name="Olm M.R."/>
            <person name="Firek B.A."/>
            <person name="Baker R."/>
            <person name="Thomas B.C."/>
            <person name="Morowitz M.J."/>
            <person name="Banfield J.F."/>
        </authorList>
    </citation>
    <scope>NUCLEOTIDE SEQUENCE [LARGE SCALE GENOMIC DNA]</scope>
    <source>
        <strain evidence="7">S2_018_000_R2_104</strain>
    </source>
</reference>
<gene>
    <name evidence="6" type="primary">menG</name>
    <name evidence="7" type="ORF">DI626_04030</name>
</gene>
<dbReference type="NCBIfam" id="NF001244">
    <property type="entry name" value="PRK00216.1-5"/>
    <property type="match status" value="1"/>
</dbReference>
<keyword evidence="2 6" id="KW-0489">Methyltransferase</keyword>
<evidence type="ECO:0000256" key="6">
    <source>
        <dbReference type="HAMAP-Rule" id="MF_01813"/>
    </source>
</evidence>
<evidence type="ECO:0000256" key="3">
    <source>
        <dbReference type="ARBA" id="ARBA00022679"/>
    </source>
</evidence>
<dbReference type="Proteomes" id="UP000249557">
    <property type="component" value="Unassembled WGS sequence"/>
</dbReference>
<protein>
    <recommendedName>
        <fullName evidence="6">Demethylmenaquinone methyltransferase</fullName>
        <ecNumber evidence="6">2.1.1.163</ecNumber>
    </recommendedName>
</protein>
<evidence type="ECO:0000256" key="2">
    <source>
        <dbReference type="ARBA" id="ARBA00022603"/>
    </source>
</evidence>
<evidence type="ECO:0000256" key="1">
    <source>
        <dbReference type="ARBA" id="ARBA00022428"/>
    </source>
</evidence>
<comment type="pathway">
    <text evidence="6">Quinol/quinone metabolism; menaquinone biosynthesis; menaquinol from 1,4-dihydroxy-2-naphthoate: step 2/2.</text>
</comment>
<dbReference type="HAMAP" id="MF_01813">
    <property type="entry name" value="MenG_UbiE_methyltr"/>
    <property type="match status" value="1"/>
</dbReference>
<comment type="caution">
    <text evidence="6">Lacks conserved residue(s) required for the propagation of feature annotation.</text>
</comment>
<comment type="similarity">
    <text evidence="6">Belongs to the class I-like SAM-binding methyltransferase superfamily. MenG/UbiE family.</text>
</comment>
<keyword evidence="4" id="KW-0831">Ubiquinone biosynthesis</keyword>
<name>A0A2W5A257_9BACT</name>
<feature type="binding site" evidence="6">
    <location>
        <position position="95"/>
    </location>
    <ligand>
        <name>S-adenosyl-L-methionine</name>
        <dbReference type="ChEBI" id="CHEBI:59789"/>
    </ligand>
</feature>
<dbReference type="GO" id="GO:0043770">
    <property type="term" value="F:demethylmenaquinone methyltransferase activity"/>
    <property type="evidence" value="ECO:0007669"/>
    <property type="project" value="UniProtKB-UniRule"/>
</dbReference>
<comment type="catalytic activity">
    <reaction evidence="6">
        <text>a 2-demethylmenaquinol + S-adenosyl-L-methionine = a menaquinol + S-adenosyl-L-homocysteine + H(+)</text>
        <dbReference type="Rhea" id="RHEA:42640"/>
        <dbReference type="Rhea" id="RHEA-COMP:9539"/>
        <dbReference type="Rhea" id="RHEA-COMP:9563"/>
        <dbReference type="ChEBI" id="CHEBI:15378"/>
        <dbReference type="ChEBI" id="CHEBI:18151"/>
        <dbReference type="ChEBI" id="CHEBI:55437"/>
        <dbReference type="ChEBI" id="CHEBI:57856"/>
        <dbReference type="ChEBI" id="CHEBI:59789"/>
        <dbReference type="EC" id="2.1.1.163"/>
    </reaction>
</comment>
<dbReference type="SUPFAM" id="SSF53335">
    <property type="entry name" value="S-adenosyl-L-methionine-dependent methyltransferases"/>
    <property type="match status" value="1"/>
</dbReference>
<proteinExistence type="inferred from homology"/>
<comment type="function">
    <text evidence="6">Methyltransferase required for the conversion of demethylmenaquinol (DMKH2) to menaquinol (MKH2).</text>
</comment>
<dbReference type="Gene3D" id="3.40.50.150">
    <property type="entry name" value="Vaccinia Virus protein VP39"/>
    <property type="match status" value="1"/>
</dbReference>
<dbReference type="FunFam" id="3.40.50.150:FF:000064">
    <property type="entry name" value="2-methoxy-6-polyprenyl-1,4-benzoquinol methylase, mitochondrial"/>
    <property type="match status" value="1"/>
</dbReference>
<dbReference type="Pfam" id="PF01209">
    <property type="entry name" value="Ubie_methyltran"/>
    <property type="match status" value="1"/>
</dbReference>
<dbReference type="EMBL" id="QFNK01000058">
    <property type="protein sequence ID" value="PZO87427.1"/>
    <property type="molecule type" value="Genomic_DNA"/>
</dbReference>
<dbReference type="UniPathway" id="UPA00079">
    <property type="reaction ID" value="UER00169"/>
</dbReference>
<feature type="binding site" evidence="6">
    <location>
        <position position="74"/>
    </location>
    <ligand>
        <name>S-adenosyl-L-methionine</name>
        <dbReference type="ChEBI" id="CHEBI:59789"/>
    </ligand>
</feature>
<evidence type="ECO:0000256" key="4">
    <source>
        <dbReference type="ARBA" id="ARBA00022688"/>
    </source>
</evidence>
<dbReference type="PROSITE" id="PS01184">
    <property type="entry name" value="UBIE_2"/>
    <property type="match status" value="1"/>
</dbReference>
<comment type="caution">
    <text evidence="7">The sequence shown here is derived from an EMBL/GenBank/DDBJ whole genome shotgun (WGS) entry which is preliminary data.</text>
</comment>
<dbReference type="CDD" id="cd02440">
    <property type="entry name" value="AdoMet_MTases"/>
    <property type="match status" value="1"/>
</dbReference>
<dbReference type="InterPro" id="IPR004033">
    <property type="entry name" value="UbiE/COQ5_MeTrFase"/>
</dbReference>
<evidence type="ECO:0000313" key="7">
    <source>
        <dbReference type="EMBL" id="PZO87427.1"/>
    </source>
</evidence>
<dbReference type="NCBIfam" id="TIGR01934">
    <property type="entry name" value="MenG_MenH_UbiE"/>
    <property type="match status" value="1"/>
</dbReference>
<dbReference type="UniPathway" id="UPA00232"/>
<evidence type="ECO:0000313" key="8">
    <source>
        <dbReference type="Proteomes" id="UP000249557"/>
    </source>
</evidence>
<dbReference type="PANTHER" id="PTHR43591:SF24">
    <property type="entry name" value="2-METHOXY-6-POLYPRENYL-1,4-BENZOQUINOL METHYLASE, MITOCHONDRIAL"/>
    <property type="match status" value="1"/>
</dbReference>
<dbReference type="GO" id="GO:0032259">
    <property type="term" value="P:methylation"/>
    <property type="evidence" value="ECO:0007669"/>
    <property type="project" value="UniProtKB-KW"/>
</dbReference>
<dbReference type="EC" id="2.1.1.163" evidence="6"/>
<keyword evidence="3 6" id="KW-0808">Transferase</keyword>
<dbReference type="GO" id="GO:0008425">
    <property type="term" value="F:2-methoxy-6-polyprenyl-1,4-benzoquinol methyltransferase activity"/>
    <property type="evidence" value="ECO:0007669"/>
    <property type="project" value="TreeGrafter"/>
</dbReference>
<dbReference type="InterPro" id="IPR023576">
    <property type="entry name" value="UbiE/COQ5_MeTrFase_CS"/>
</dbReference>